<feature type="transmembrane region" description="Helical" evidence="2">
    <location>
        <begin position="130"/>
        <end position="154"/>
    </location>
</feature>
<protein>
    <recommendedName>
        <fullName evidence="6">Transmembrane protein</fullName>
    </recommendedName>
</protein>
<dbReference type="KEGG" id="maic:MAIC_46860"/>
<feature type="region of interest" description="Disordered" evidence="1">
    <location>
        <begin position="164"/>
        <end position="235"/>
    </location>
</feature>
<evidence type="ECO:0000313" key="4">
    <source>
        <dbReference type="EMBL" id="BBX09883.1"/>
    </source>
</evidence>
<accession>A0AAD1HQH7</accession>
<sequence length="235" mass="23709">MRKPNRTANVLRLAVAVIIATGLVFAPTTTDPAVSHATPALHRQTVAVDLTAAALTTAASATSDRSRAAVALPPVGIPTPQEVVATIGLIAIGAAWYTAFPVTLPLSFTAGVLFNVLVRGVSMQSITLDPVFILQASAAFFVAAPLFLGSPLLALTAKAVPTQTVSSSTAEQSTAARPARKAAGPGLAGSRRTAGAAITAVRAPKAHRAAPSAHKTPTDKKRSGSAGSARGGKKP</sequence>
<feature type="transmembrane region" description="Helical" evidence="2">
    <location>
        <begin position="94"/>
        <end position="118"/>
    </location>
</feature>
<organism evidence="4 5">
    <name type="scientific">Mycolicibacterium aichiense</name>
    <dbReference type="NCBI Taxonomy" id="1799"/>
    <lineage>
        <taxon>Bacteria</taxon>
        <taxon>Bacillati</taxon>
        <taxon>Actinomycetota</taxon>
        <taxon>Actinomycetes</taxon>
        <taxon>Mycobacteriales</taxon>
        <taxon>Mycobacteriaceae</taxon>
        <taxon>Mycolicibacterium</taxon>
    </lineage>
</organism>
<evidence type="ECO:0000256" key="1">
    <source>
        <dbReference type="SAM" id="MobiDB-lite"/>
    </source>
</evidence>
<keyword evidence="2" id="KW-0812">Transmembrane</keyword>
<keyword evidence="2" id="KW-0472">Membrane</keyword>
<proteinExistence type="predicted"/>
<feature type="signal peptide" evidence="3">
    <location>
        <begin position="1"/>
        <end position="26"/>
    </location>
</feature>
<evidence type="ECO:0000256" key="2">
    <source>
        <dbReference type="SAM" id="Phobius"/>
    </source>
</evidence>
<keyword evidence="5" id="KW-1185">Reference proteome</keyword>
<name>A0AAD1HQH7_9MYCO</name>
<evidence type="ECO:0008006" key="6">
    <source>
        <dbReference type="Google" id="ProtNLM"/>
    </source>
</evidence>
<evidence type="ECO:0000256" key="3">
    <source>
        <dbReference type="SAM" id="SignalP"/>
    </source>
</evidence>
<keyword evidence="3" id="KW-0732">Signal</keyword>
<feature type="compositionally biased region" description="Polar residues" evidence="1">
    <location>
        <begin position="164"/>
        <end position="174"/>
    </location>
</feature>
<dbReference type="AlphaFoldDB" id="A0AAD1HQH7"/>
<dbReference type="RefSeq" id="WP_115318713.1">
    <property type="nucleotide sequence ID" value="NZ_AP022561.1"/>
</dbReference>
<dbReference type="Proteomes" id="UP000467327">
    <property type="component" value="Chromosome"/>
</dbReference>
<feature type="compositionally biased region" description="Low complexity" evidence="1">
    <location>
        <begin position="175"/>
        <end position="189"/>
    </location>
</feature>
<gene>
    <name evidence="4" type="ORF">MAIC_46860</name>
</gene>
<feature type="chain" id="PRO_5041917393" description="Transmembrane protein" evidence="3">
    <location>
        <begin position="27"/>
        <end position="235"/>
    </location>
</feature>
<keyword evidence="2" id="KW-1133">Transmembrane helix</keyword>
<dbReference type="EMBL" id="AP022561">
    <property type="protein sequence ID" value="BBX09883.1"/>
    <property type="molecule type" value="Genomic_DNA"/>
</dbReference>
<evidence type="ECO:0000313" key="5">
    <source>
        <dbReference type="Proteomes" id="UP000467327"/>
    </source>
</evidence>
<reference evidence="4 5" key="1">
    <citation type="journal article" date="2019" name="Emerg. Microbes Infect.">
        <title>Comprehensive subspecies identification of 175 nontuberculous mycobacteria species based on 7547 genomic profiles.</title>
        <authorList>
            <person name="Matsumoto Y."/>
            <person name="Kinjo T."/>
            <person name="Motooka D."/>
            <person name="Nabeya D."/>
            <person name="Jung N."/>
            <person name="Uechi K."/>
            <person name="Horii T."/>
            <person name="Iida T."/>
            <person name="Fujita J."/>
            <person name="Nakamura S."/>
        </authorList>
    </citation>
    <scope>NUCLEOTIDE SEQUENCE [LARGE SCALE GENOMIC DNA]</scope>
    <source>
        <strain evidence="4 5">JCM 6376</strain>
    </source>
</reference>